<dbReference type="GO" id="GO:0003725">
    <property type="term" value="F:double-stranded RNA binding"/>
    <property type="evidence" value="ECO:0007669"/>
    <property type="project" value="TreeGrafter"/>
</dbReference>
<dbReference type="InterPro" id="IPR032566">
    <property type="entry name" value="Znf-C2HE"/>
</dbReference>
<evidence type="ECO:0000259" key="3">
    <source>
        <dbReference type="Pfam" id="PF16278"/>
    </source>
</evidence>
<evidence type="ECO:0000256" key="1">
    <source>
        <dbReference type="SAM" id="Coils"/>
    </source>
</evidence>
<evidence type="ECO:0000256" key="2">
    <source>
        <dbReference type="SAM" id="MobiDB-lite"/>
    </source>
</evidence>
<feature type="domain" description="Aprataxin C2HE/C2H2/C2HC zinc finger" evidence="3">
    <location>
        <begin position="146"/>
        <end position="210"/>
    </location>
</feature>
<gene>
    <name evidence="4" type="ORF">SISNIDRAFT_448138</name>
</gene>
<evidence type="ECO:0000313" key="4">
    <source>
        <dbReference type="EMBL" id="KZS99263.1"/>
    </source>
</evidence>
<feature type="coiled-coil region" evidence="1">
    <location>
        <begin position="71"/>
        <end position="98"/>
    </location>
</feature>
<dbReference type="InterPro" id="IPR036265">
    <property type="entry name" value="HIT-like_sf"/>
</dbReference>
<dbReference type="STRING" id="1314777.A0A165AM98"/>
<keyword evidence="5" id="KW-1185">Reference proteome</keyword>
<feature type="region of interest" description="Disordered" evidence="2">
    <location>
        <begin position="226"/>
        <end position="251"/>
    </location>
</feature>
<dbReference type="Pfam" id="PF16278">
    <property type="entry name" value="zf-C2HE"/>
    <property type="match status" value="1"/>
</dbReference>
<dbReference type="GO" id="GO:0003697">
    <property type="term" value="F:single-stranded DNA binding"/>
    <property type="evidence" value="ECO:0007669"/>
    <property type="project" value="TreeGrafter"/>
</dbReference>
<proteinExistence type="predicted"/>
<evidence type="ECO:0000313" key="5">
    <source>
        <dbReference type="Proteomes" id="UP000076722"/>
    </source>
</evidence>
<dbReference type="Proteomes" id="UP000076722">
    <property type="component" value="Unassembled WGS sequence"/>
</dbReference>
<sequence length="251" mass="28960">MSFLTILRQYASKTDPATLPPTVLFSHSTTTLTIFDAYPKATFHFLILPRVSPNCPSSALANLKSVLAWDKDKAKQCIRDLQSNALELRDKIEEEMMEKYGFKWDVWMGFHAVPSLEHLHLHVISSDLCAPALKNKKHYNSFHSKLGFFLHLNDVLEWFDATESHFKTMAKLEKSKYEPLLKDDLVCHRCYERQKNIPTLKTHLQSHFDKDVQKAKGKAILILKRKREDDESSDGRKDQAKKASVDQDKDS</sequence>
<dbReference type="GO" id="GO:1990165">
    <property type="term" value="F:single-strand break-containing DNA binding"/>
    <property type="evidence" value="ECO:0007669"/>
    <property type="project" value="TreeGrafter"/>
</dbReference>
<dbReference type="AlphaFoldDB" id="A0A165AM98"/>
<dbReference type="SUPFAM" id="SSF54197">
    <property type="entry name" value="HIT-like"/>
    <property type="match status" value="1"/>
</dbReference>
<reference evidence="4 5" key="1">
    <citation type="journal article" date="2016" name="Mol. Biol. Evol.">
        <title>Comparative Genomics of Early-Diverging Mushroom-Forming Fungi Provides Insights into the Origins of Lignocellulose Decay Capabilities.</title>
        <authorList>
            <person name="Nagy L.G."/>
            <person name="Riley R."/>
            <person name="Tritt A."/>
            <person name="Adam C."/>
            <person name="Daum C."/>
            <person name="Floudas D."/>
            <person name="Sun H."/>
            <person name="Yadav J.S."/>
            <person name="Pangilinan J."/>
            <person name="Larsson K.H."/>
            <person name="Matsuura K."/>
            <person name="Barry K."/>
            <person name="Labutti K."/>
            <person name="Kuo R."/>
            <person name="Ohm R.A."/>
            <person name="Bhattacharya S.S."/>
            <person name="Shirouzu T."/>
            <person name="Yoshinaga Y."/>
            <person name="Martin F.M."/>
            <person name="Grigoriev I.V."/>
            <person name="Hibbett D.S."/>
        </authorList>
    </citation>
    <scope>NUCLEOTIDE SEQUENCE [LARGE SCALE GENOMIC DNA]</scope>
    <source>
        <strain evidence="4 5">HHB9708</strain>
    </source>
</reference>
<dbReference type="GO" id="GO:0000012">
    <property type="term" value="P:single strand break repair"/>
    <property type="evidence" value="ECO:0007669"/>
    <property type="project" value="TreeGrafter"/>
</dbReference>
<protein>
    <recommendedName>
        <fullName evidence="3">Aprataxin C2HE/C2H2/C2HC zinc finger domain-containing protein</fullName>
    </recommendedName>
</protein>
<name>A0A165AM98_9AGAM</name>
<keyword evidence="1" id="KW-0175">Coiled coil</keyword>
<dbReference type="GO" id="GO:0005634">
    <property type="term" value="C:nucleus"/>
    <property type="evidence" value="ECO:0007669"/>
    <property type="project" value="TreeGrafter"/>
</dbReference>
<dbReference type="OrthoDB" id="3512845at2759"/>
<organism evidence="4 5">
    <name type="scientific">Sistotremastrum niveocremeum HHB9708</name>
    <dbReference type="NCBI Taxonomy" id="1314777"/>
    <lineage>
        <taxon>Eukaryota</taxon>
        <taxon>Fungi</taxon>
        <taxon>Dikarya</taxon>
        <taxon>Basidiomycota</taxon>
        <taxon>Agaricomycotina</taxon>
        <taxon>Agaricomycetes</taxon>
        <taxon>Sistotremastrales</taxon>
        <taxon>Sistotremastraceae</taxon>
        <taxon>Sertulicium</taxon>
        <taxon>Sertulicium niveocremeum</taxon>
    </lineage>
</organism>
<dbReference type="Pfam" id="PF11969">
    <property type="entry name" value="DcpS_C"/>
    <property type="match status" value="1"/>
</dbReference>
<dbReference type="EMBL" id="KV419394">
    <property type="protein sequence ID" value="KZS99263.1"/>
    <property type="molecule type" value="Genomic_DNA"/>
</dbReference>
<dbReference type="Gene3D" id="3.30.428.10">
    <property type="entry name" value="HIT-like"/>
    <property type="match status" value="1"/>
</dbReference>
<dbReference type="PANTHER" id="PTHR12486">
    <property type="entry name" value="APRATAXIN-RELATED"/>
    <property type="match status" value="1"/>
</dbReference>
<dbReference type="PANTHER" id="PTHR12486:SF4">
    <property type="entry name" value="APRATAXIN"/>
    <property type="match status" value="1"/>
</dbReference>
<dbReference type="GO" id="GO:0030983">
    <property type="term" value="F:mismatched DNA binding"/>
    <property type="evidence" value="ECO:0007669"/>
    <property type="project" value="TreeGrafter"/>
</dbReference>
<dbReference type="GO" id="GO:0033699">
    <property type="term" value="F:DNA 5'-adenosine monophosphate hydrolase activity"/>
    <property type="evidence" value="ECO:0007669"/>
    <property type="project" value="TreeGrafter"/>
</dbReference>
<accession>A0A165AM98</accession>